<evidence type="ECO:0000313" key="3">
    <source>
        <dbReference type="Proteomes" id="UP001597073"/>
    </source>
</evidence>
<keyword evidence="1" id="KW-0732">Signal</keyword>
<proteinExistence type="predicted"/>
<dbReference type="InterPro" id="IPR012467">
    <property type="entry name" value="DUF1684"/>
</dbReference>
<dbReference type="RefSeq" id="WP_377138166.1">
    <property type="nucleotide sequence ID" value="NZ_JBHTIA010000003.1"/>
</dbReference>
<organism evidence="2 3">
    <name type="scientific">Mucilaginibacter lutimaris</name>
    <dbReference type="NCBI Taxonomy" id="931629"/>
    <lineage>
        <taxon>Bacteria</taxon>
        <taxon>Pseudomonadati</taxon>
        <taxon>Bacteroidota</taxon>
        <taxon>Sphingobacteriia</taxon>
        <taxon>Sphingobacteriales</taxon>
        <taxon>Sphingobacteriaceae</taxon>
        <taxon>Mucilaginibacter</taxon>
    </lineage>
</organism>
<dbReference type="EMBL" id="JBHTIA010000003">
    <property type="protein sequence ID" value="MFD0763783.1"/>
    <property type="molecule type" value="Genomic_DNA"/>
</dbReference>
<comment type="caution">
    <text evidence="2">The sequence shown here is derived from an EMBL/GenBank/DDBJ whole genome shotgun (WGS) entry which is preliminary data.</text>
</comment>
<dbReference type="Pfam" id="PF07920">
    <property type="entry name" value="DUF1684"/>
    <property type="match status" value="1"/>
</dbReference>
<keyword evidence="3" id="KW-1185">Reference proteome</keyword>
<sequence>MKYLFYLLIFISANCFAQNFNAQIATHRDSYKKDFITDKHSPLKEADLPNLQFFDADSTYRVNADAELLSDQPAFQMPTFDGARQSYVKYALVKFTIKGKPCRLYIYKNVSFSNIPSLVDYLFLPFTDETNSTVTYGGGRYIDLKTGDIKNEHVIIDFNRAYNPYCAYSDGYHCPMPPEENNLKLKIEAGEKNFTGEKKHRP</sequence>
<reference evidence="3" key="1">
    <citation type="journal article" date="2019" name="Int. J. Syst. Evol. Microbiol.">
        <title>The Global Catalogue of Microorganisms (GCM) 10K type strain sequencing project: providing services to taxonomists for standard genome sequencing and annotation.</title>
        <authorList>
            <consortium name="The Broad Institute Genomics Platform"/>
            <consortium name="The Broad Institute Genome Sequencing Center for Infectious Disease"/>
            <person name="Wu L."/>
            <person name="Ma J."/>
        </authorList>
    </citation>
    <scope>NUCLEOTIDE SEQUENCE [LARGE SCALE GENOMIC DNA]</scope>
    <source>
        <strain evidence="3">CCUG 60742</strain>
    </source>
</reference>
<dbReference type="PANTHER" id="PTHR41913:SF1">
    <property type="entry name" value="DUF1684 DOMAIN-CONTAINING PROTEIN"/>
    <property type="match status" value="1"/>
</dbReference>
<evidence type="ECO:0000256" key="1">
    <source>
        <dbReference type="SAM" id="SignalP"/>
    </source>
</evidence>
<feature type="signal peptide" evidence="1">
    <location>
        <begin position="1"/>
        <end position="17"/>
    </location>
</feature>
<dbReference type="Proteomes" id="UP001597073">
    <property type="component" value="Unassembled WGS sequence"/>
</dbReference>
<gene>
    <name evidence="2" type="ORF">ACFQZI_02885</name>
</gene>
<name>A0ABW2ZAQ3_9SPHI</name>
<dbReference type="PANTHER" id="PTHR41913">
    <property type="entry name" value="DUF1684 DOMAIN-CONTAINING PROTEIN"/>
    <property type="match status" value="1"/>
</dbReference>
<feature type="chain" id="PRO_5045772033" evidence="1">
    <location>
        <begin position="18"/>
        <end position="202"/>
    </location>
</feature>
<evidence type="ECO:0000313" key="2">
    <source>
        <dbReference type="EMBL" id="MFD0763783.1"/>
    </source>
</evidence>
<protein>
    <submittedName>
        <fullName evidence="2">DUF1684 domain-containing protein</fullName>
    </submittedName>
</protein>
<accession>A0ABW2ZAQ3</accession>